<dbReference type="Proteomes" id="UP000037069">
    <property type="component" value="Unassembled WGS sequence"/>
</dbReference>
<dbReference type="EMBL" id="JRES01000044">
    <property type="protein sequence ID" value="KNC34637.1"/>
    <property type="molecule type" value="Genomic_DNA"/>
</dbReference>
<proteinExistence type="predicted"/>
<dbReference type="AlphaFoldDB" id="A0A0L0CR15"/>
<name>A0A0L0CR15_LUCCU</name>
<comment type="caution">
    <text evidence="1">The sequence shown here is derived from an EMBL/GenBank/DDBJ whole genome shotgun (WGS) entry which is preliminary data.</text>
</comment>
<gene>
    <name evidence="1" type="ORF">FF38_04758</name>
</gene>
<organism evidence="1 2">
    <name type="scientific">Lucilia cuprina</name>
    <name type="common">Green bottle fly</name>
    <name type="synonym">Australian sheep blowfly</name>
    <dbReference type="NCBI Taxonomy" id="7375"/>
    <lineage>
        <taxon>Eukaryota</taxon>
        <taxon>Metazoa</taxon>
        <taxon>Ecdysozoa</taxon>
        <taxon>Arthropoda</taxon>
        <taxon>Hexapoda</taxon>
        <taxon>Insecta</taxon>
        <taxon>Pterygota</taxon>
        <taxon>Neoptera</taxon>
        <taxon>Endopterygota</taxon>
        <taxon>Diptera</taxon>
        <taxon>Brachycera</taxon>
        <taxon>Muscomorpha</taxon>
        <taxon>Oestroidea</taxon>
        <taxon>Calliphoridae</taxon>
        <taxon>Luciliinae</taxon>
        <taxon>Lucilia</taxon>
    </lineage>
</organism>
<sequence length="137" mass="16111">TVEKTIVQSLHYKQVDSTDYRPEYRQLYGPDDNLEYRNDFCPNLFLKRKICGLRTSRVPNNHQFNAHTVTHTPQTQIKQKKQATTSKCNCNNYSDNTYIIPYIREVLKTFVYYYLDRKSRNQQPAKAMDDGAKGIGH</sequence>
<protein>
    <submittedName>
        <fullName evidence="1">Uncharacterized protein</fullName>
    </submittedName>
</protein>
<feature type="non-terminal residue" evidence="1">
    <location>
        <position position="1"/>
    </location>
</feature>
<accession>A0A0L0CR15</accession>
<evidence type="ECO:0000313" key="2">
    <source>
        <dbReference type="Proteomes" id="UP000037069"/>
    </source>
</evidence>
<keyword evidence="2" id="KW-1185">Reference proteome</keyword>
<reference evidence="1 2" key="1">
    <citation type="journal article" date="2015" name="Nat. Commun.">
        <title>Lucilia cuprina genome unlocks parasitic fly biology to underpin future interventions.</title>
        <authorList>
            <person name="Anstead C.A."/>
            <person name="Korhonen P.K."/>
            <person name="Young N.D."/>
            <person name="Hall R.S."/>
            <person name="Jex A.R."/>
            <person name="Murali S.C."/>
            <person name="Hughes D.S."/>
            <person name="Lee S.F."/>
            <person name="Perry T."/>
            <person name="Stroehlein A.J."/>
            <person name="Ansell B.R."/>
            <person name="Breugelmans B."/>
            <person name="Hofmann A."/>
            <person name="Qu J."/>
            <person name="Dugan S."/>
            <person name="Lee S.L."/>
            <person name="Chao H."/>
            <person name="Dinh H."/>
            <person name="Han Y."/>
            <person name="Doddapaneni H.V."/>
            <person name="Worley K.C."/>
            <person name="Muzny D.M."/>
            <person name="Ioannidis P."/>
            <person name="Waterhouse R.M."/>
            <person name="Zdobnov E.M."/>
            <person name="James P.J."/>
            <person name="Bagnall N.H."/>
            <person name="Kotze A.C."/>
            <person name="Gibbs R.A."/>
            <person name="Richards S."/>
            <person name="Batterham P."/>
            <person name="Gasser R.B."/>
        </authorList>
    </citation>
    <scope>NUCLEOTIDE SEQUENCE [LARGE SCALE GENOMIC DNA]</scope>
    <source>
        <strain evidence="1 2">LS</strain>
        <tissue evidence="1">Full body</tissue>
    </source>
</reference>
<evidence type="ECO:0000313" key="1">
    <source>
        <dbReference type="EMBL" id="KNC34637.1"/>
    </source>
</evidence>